<name>A0ABD0VGR9_DENTH</name>
<dbReference type="AlphaFoldDB" id="A0ABD0VGR9"/>
<dbReference type="Proteomes" id="UP001552299">
    <property type="component" value="Unassembled WGS sequence"/>
</dbReference>
<dbReference type="EMBL" id="JANQDX010000005">
    <property type="protein sequence ID" value="KAL0923933.1"/>
    <property type="molecule type" value="Genomic_DNA"/>
</dbReference>
<reference evidence="2 3" key="1">
    <citation type="journal article" date="2024" name="Plant Biotechnol. J.">
        <title>Dendrobium thyrsiflorum genome and its molecular insights into genes involved in important horticultural traits.</title>
        <authorList>
            <person name="Chen B."/>
            <person name="Wang J.Y."/>
            <person name="Zheng P.J."/>
            <person name="Li K.L."/>
            <person name="Liang Y.M."/>
            <person name="Chen X.F."/>
            <person name="Zhang C."/>
            <person name="Zhao X."/>
            <person name="He X."/>
            <person name="Zhang G.Q."/>
            <person name="Liu Z.J."/>
            <person name="Xu Q."/>
        </authorList>
    </citation>
    <scope>NUCLEOTIDE SEQUENCE [LARGE SCALE GENOMIC DNA]</scope>
    <source>
        <strain evidence="2">GZMU011</strain>
    </source>
</reference>
<feature type="region of interest" description="Disordered" evidence="1">
    <location>
        <begin position="133"/>
        <end position="170"/>
    </location>
</feature>
<feature type="compositionally biased region" description="Low complexity" evidence="1">
    <location>
        <begin position="151"/>
        <end position="163"/>
    </location>
</feature>
<keyword evidence="3" id="KW-1185">Reference proteome</keyword>
<comment type="caution">
    <text evidence="2">The sequence shown here is derived from an EMBL/GenBank/DDBJ whole genome shotgun (WGS) entry which is preliminary data.</text>
</comment>
<protein>
    <submittedName>
        <fullName evidence="2">Uncharacterized protein</fullName>
    </submittedName>
</protein>
<evidence type="ECO:0000256" key="1">
    <source>
        <dbReference type="SAM" id="MobiDB-lite"/>
    </source>
</evidence>
<accession>A0ABD0VGR9</accession>
<evidence type="ECO:0000313" key="2">
    <source>
        <dbReference type="EMBL" id="KAL0923933.1"/>
    </source>
</evidence>
<sequence>MNMRTYLPTAEDQSSSYGREPLFLPTFRQRKENPFFLPPAENRNLPFSPLPGEGREPDTMFTEPVFLPSAENRNLPFSPLHGDGREPVFLRQRTNLLPTTENRSSFQPFGKGKRTPSSFLWQRTATFLFHHSPKKNLIGGPPTNSIHTEGTSSSQHATLSQSSPPLPTPNGLMAVVRRTVGPSGGGPVNCRAFKWWSGGVPAVVEEEQGGQSGLRSLPWSLQALALRSPFSSCTYILTIQAGFGSSVIITDNCMVYLVVYPDISSKGL</sequence>
<gene>
    <name evidence="2" type="ORF">M5K25_004721</name>
</gene>
<proteinExistence type="predicted"/>
<evidence type="ECO:0000313" key="3">
    <source>
        <dbReference type="Proteomes" id="UP001552299"/>
    </source>
</evidence>
<organism evidence="2 3">
    <name type="scientific">Dendrobium thyrsiflorum</name>
    <name type="common">Pinecone-like raceme dendrobium</name>
    <name type="synonym">Orchid</name>
    <dbReference type="NCBI Taxonomy" id="117978"/>
    <lineage>
        <taxon>Eukaryota</taxon>
        <taxon>Viridiplantae</taxon>
        <taxon>Streptophyta</taxon>
        <taxon>Embryophyta</taxon>
        <taxon>Tracheophyta</taxon>
        <taxon>Spermatophyta</taxon>
        <taxon>Magnoliopsida</taxon>
        <taxon>Liliopsida</taxon>
        <taxon>Asparagales</taxon>
        <taxon>Orchidaceae</taxon>
        <taxon>Epidendroideae</taxon>
        <taxon>Malaxideae</taxon>
        <taxon>Dendrobiinae</taxon>
        <taxon>Dendrobium</taxon>
    </lineage>
</organism>